<reference evidence="1 2" key="1">
    <citation type="journal article" date="2014" name="Agronomy (Basel)">
        <title>A Draft Genome Sequence for Ensete ventricosum, the Drought-Tolerant Tree Against Hunger.</title>
        <authorList>
            <person name="Harrison J."/>
            <person name="Moore K.A."/>
            <person name="Paszkiewicz K."/>
            <person name="Jones T."/>
            <person name="Grant M."/>
            <person name="Ambacheew D."/>
            <person name="Muzemil S."/>
            <person name="Studholme D.J."/>
        </authorList>
    </citation>
    <scope>NUCLEOTIDE SEQUENCE [LARGE SCALE GENOMIC DNA]</scope>
</reference>
<sequence>GFPNPSGQEFRRGGIIAGIASQPNLLEEQRAEAHLRTLAYKKVVVKLYN</sequence>
<organism evidence="1 2">
    <name type="scientific">Ensete ventricosum</name>
    <name type="common">Abyssinian banana</name>
    <name type="synonym">Musa ensete</name>
    <dbReference type="NCBI Taxonomy" id="4639"/>
    <lineage>
        <taxon>Eukaryota</taxon>
        <taxon>Viridiplantae</taxon>
        <taxon>Streptophyta</taxon>
        <taxon>Embryophyta</taxon>
        <taxon>Tracheophyta</taxon>
        <taxon>Spermatophyta</taxon>
        <taxon>Magnoliopsida</taxon>
        <taxon>Liliopsida</taxon>
        <taxon>Zingiberales</taxon>
        <taxon>Musaceae</taxon>
        <taxon>Ensete</taxon>
    </lineage>
</organism>
<dbReference type="EMBL" id="AMZH03015280">
    <property type="protein sequence ID" value="RRT46307.1"/>
    <property type="molecule type" value="Genomic_DNA"/>
</dbReference>
<feature type="non-terminal residue" evidence="1">
    <location>
        <position position="1"/>
    </location>
</feature>
<dbReference type="Proteomes" id="UP000287651">
    <property type="component" value="Unassembled WGS sequence"/>
</dbReference>
<comment type="caution">
    <text evidence="1">The sequence shown here is derived from an EMBL/GenBank/DDBJ whole genome shotgun (WGS) entry which is preliminary data.</text>
</comment>
<name>A0A426Y3E9_ENSVE</name>
<accession>A0A426Y3E9</accession>
<gene>
    <name evidence="1" type="ORF">B296_00040306</name>
</gene>
<evidence type="ECO:0000313" key="1">
    <source>
        <dbReference type="EMBL" id="RRT46307.1"/>
    </source>
</evidence>
<protein>
    <submittedName>
        <fullName evidence="1">Uncharacterized protein</fullName>
    </submittedName>
</protein>
<dbReference type="AlphaFoldDB" id="A0A426Y3E9"/>
<evidence type="ECO:0000313" key="2">
    <source>
        <dbReference type="Proteomes" id="UP000287651"/>
    </source>
</evidence>
<proteinExistence type="predicted"/>